<keyword evidence="1" id="KW-0472">Membrane</keyword>
<proteinExistence type="predicted"/>
<organism evidence="2 3">
    <name type="scientific">Actinoalloteichus caeruleus DSM 43889</name>
    <dbReference type="NCBI Taxonomy" id="1120930"/>
    <lineage>
        <taxon>Bacteria</taxon>
        <taxon>Bacillati</taxon>
        <taxon>Actinomycetota</taxon>
        <taxon>Actinomycetes</taxon>
        <taxon>Pseudonocardiales</taxon>
        <taxon>Pseudonocardiaceae</taxon>
        <taxon>Actinoalloteichus</taxon>
        <taxon>Actinoalloteichus cyanogriseus</taxon>
    </lineage>
</organism>
<reference evidence="2 3" key="2">
    <citation type="submission" date="2022-06" db="EMBL/GenBank/DDBJ databases">
        <title>Genomic Encyclopedia of Type Strains, Phase I: the one thousand microbial genomes (KMG-I) project.</title>
        <authorList>
            <person name="Kyrpides N."/>
        </authorList>
    </citation>
    <scope>NUCLEOTIDE SEQUENCE [LARGE SCALE GENOMIC DNA]</scope>
    <source>
        <strain evidence="2 3">DSM 43889</strain>
    </source>
</reference>
<dbReference type="Proteomes" id="UP000791080">
    <property type="component" value="Unassembled WGS sequence"/>
</dbReference>
<keyword evidence="3" id="KW-1185">Reference proteome</keyword>
<gene>
    <name evidence="2" type="ORF">G443_003449</name>
</gene>
<comment type="caution">
    <text evidence="2">The sequence shown here is derived from an EMBL/GenBank/DDBJ whole genome shotgun (WGS) entry which is preliminary data.</text>
</comment>
<dbReference type="EMBL" id="AUBJ02000001">
    <property type="protein sequence ID" value="MCP2333179.1"/>
    <property type="molecule type" value="Genomic_DNA"/>
</dbReference>
<evidence type="ECO:0000313" key="2">
    <source>
        <dbReference type="EMBL" id="MCP2333179.1"/>
    </source>
</evidence>
<dbReference type="RefSeq" id="WP_026419706.1">
    <property type="nucleotide sequence ID" value="NZ_AUBJ02000001.1"/>
</dbReference>
<accession>A0ABT1JM02</accession>
<sequence>MDEDEVRQRLRDVASDEPPMTFDLERMLQRGRERRRNRRAALASAGGVLSVSALLLASSTFLGGPDVISRLVPAAPASSVAAPEPAGVAERREILRHHDWRSMLPPDLMDEPPADWVPEDVEEGEPPTTKADEMAARAAEVIPYLEQRLAELAPELFVLSVDYIGNEGPGFVDGETHVNGDLGFEDEYGHGQVIFQHTFPGAAPGPSDHPCGPRSTCGYRMVGDGSLLEYSVTRLNEREAPPMLWSVTHFRTDGSTLMMTSYTYDISGRTPDERPLPAPGFDTLVALATDPGVDLRPRW</sequence>
<protein>
    <submittedName>
        <fullName evidence="2">Uncharacterized protein</fullName>
    </submittedName>
</protein>
<keyword evidence="1" id="KW-0812">Transmembrane</keyword>
<reference evidence="2 3" key="1">
    <citation type="submission" date="2013-07" db="EMBL/GenBank/DDBJ databases">
        <authorList>
            <consortium name="DOE Joint Genome Institute"/>
            <person name="Reeve W."/>
            <person name="Huntemann M."/>
            <person name="Han J."/>
            <person name="Chen A."/>
            <person name="Kyrpides N."/>
            <person name="Mavromatis K."/>
            <person name="Markowitz V."/>
            <person name="Palaniappan K."/>
            <person name="Ivanova N."/>
            <person name="Schaumberg A."/>
            <person name="Pati A."/>
            <person name="Liolios K."/>
            <person name="Nordberg H.P."/>
            <person name="Cantor M.N."/>
            <person name="Hua S.X."/>
            <person name="Woyke T."/>
        </authorList>
    </citation>
    <scope>NUCLEOTIDE SEQUENCE [LARGE SCALE GENOMIC DNA]</scope>
    <source>
        <strain evidence="2 3">DSM 43889</strain>
    </source>
</reference>
<keyword evidence="1" id="KW-1133">Transmembrane helix</keyword>
<feature type="transmembrane region" description="Helical" evidence="1">
    <location>
        <begin position="40"/>
        <end position="62"/>
    </location>
</feature>
<evidence type="ECO:0000313" key="3">
    <source>
        <dbReference type="Proteomes" id="UP000791080"/>
    </source>
</evidence>
<evidence type="ECO:0000256" key="1">
    <source>
        <dbReference type="SAM" id="Phobius"/>
    </source>
</evidence>
<name>A0ABT1JM02_ACTCY</name>